<feature type="domain" description="DUF6593" evidence="1">
    <location>
        <begin position="9"/>
        <end position="167"/>
    </location>
</feature>
<keyword evidence="3" id="KW-1185">Reference proteome</keyword>
<dbReference type="HOGENOM" id="CLU_1428968_0_0_1"/>
<dbReference type="OrthoDB" id="3185381at2759"/>
<evidence type="ECO:0000313" key="2">
    <source>
        <dbReference type="EMBL" id="KIO31224.1"/>
    </source>
</evidence>
<gene>
    <name evidence="2" type="ORF">M407DRAFT_241903</name>
</gene>
<accession>A0A0C3QT01</accession>
<dbReference type="AlphaFoldDB" id="A0A0C3QT01"/>
<dbReference type="EMBL" id="KN822965">
    <property type="protein sequence ID" value="KIO31224.1"/>
    <property type="molecule type" value="Genomic_DNA"/>
</dbReference>
<organism evidence="2 3">
    <name type="scientific">Tulasnella calospora MUT 4182</name>
    <dbReference type="NCBI Taxonomy" id="1051891"/>
    <lineage>
        <taxon>Eukaryota</taxon>
        <taxon>Fungi</taxon>
        <taxon>Dikarya</taxon>
        <taxon>Basidiomycota</taxon>
        <taxon>Agaricomycotina</taxon>
        <taxon>Agaricomycetes</taxon>
        <taxon>Cantharellales</taxon>
        <taxon>Tulasnellaceae</taxon>
        <taxon>Tulasnella</taxon>
    </lineage>
</organism>
<reference evidence="2 3" key="1">
    <citation type="submission" date="2014-04" db="EMBL/GenBank/DDBJ databases">
        <authorList>
            <consortium name="DOE Joint Genome Institute"/>
            <person name="Kuo A."/>
            <person name="Girlanda M."/>
            <person name="Perotto S."/>
            <person name="Kohler A."/>
            <person name="Nagy L.G."/>
            <person name="Floudas D."/>
            <person name="Copeland A."/>
            <person name="Barry K.W."/>
            <person name="Cichocki N."/>
            <person name="Veneault-Fourrey C."/>
            <person name="LaButti K."/>
            <person name="Lindquist E.A."/>
            <person name="Lipzen A."/>
            <person name="Lundell T."/>
            <person name="Morin E."/>
            <person name="Murat C."/>
            <person name="Sun H."/>
            <person name="Tunlid A."/>
            <person name="Henrissat B."/>
            <person name="Grigoriev I.V."/>
            <person name="Hibbett D.S."/>
            <person name="Martin F."/>
            <person name="Nordberg H.P."/>
            <person name="Cantor M.N."/>
            <person name="Hua S.X."/>
        </authorList>
    </citation>
    <scope>NUCLEOTIDE SEQUENCE [LARGE SCALE GENOMIC DNA]</scope>
    <source>
        <strain evidence="2 3">MUT 4182</strain>
    </source>
</reference>
<evidence type="ECO:0000313" key="3">
    <source>
        <dbReference type="Proteomes" id="UP000054248"/>
    </source>
</evidence>
<protein>
    <recommendedName>
        <fullName evidence="1">DUF6593 domain-containing protein</fullName>
    </recommendedName>
</protein>
<dbReference type="InterPro" id="IPR046528">
    <property type="entry name" value="DUF6593"/>
</dbReference>
<reference evidence="3" key="2">
    <citation type="submission" date="2015-01" db="EMBL/GenBank/DDBJ databases">
        <title>Evolutionary Origins and Diversification of the Mycorrhizal Mutualists.</title>
        <authorList>
            <consortium name="DOE Joint Genome Institute"/>
            <consortium name="Mycorrhizal Genomics Consortium"/>
            <person name="Kohler A."/>
            <person name="Kuo A."/>
            <person name="Nagy L.G."/>
            <person name="Floudas D."/>
            <person name="Copeland A."/>
            <person name="Barry K.W."/>
            <person name="Cichocki N."/>
            <person name="Veneault-Fourrey C."/>
            <person name="LaButti K."/>
            <person name="Lindquist E.A."/>
            <person name="Lipzen A."/>
            <person name="Lundell T."/>
            <person name="Morin E."/>
            <person name="Murat C."/>
            <person name="Riley R."/>
            <person name="Ohm R."/>
            <person name="Sun H."/>
            <person name="Tunlid A."/>
            <person name="Henrissat B."/>
            <person name="Grigoriev I.V."/>
            <person name="Hibbett D.S."/>
            <person name="Martin F."/>
        </authorList>
    </citation>
    <scope>NUCLEOTIDE SEQUENCE [LARGE SCALE GENOMIC DNA]</scope>
    <source>
        <strain evidence="3">MUT 4182</strain>
    </source>
</reference>
<dbReference type="Proteomes" id="UP000054248">
    <property type="component" value="Unassembled WGS sequence"/>
</dbReference>
<evidence type="ECO:0000259" key="1">
    <source>
        <dbReference type="Pfam" id="PF20236"/>
    </source>
</evidence>
<dbReference type="Pfam" id="PF20236">
    <property type="entry name" value="DUF6593"/>
    <property type="match status" value="1"/>
</dbReference>
<proteinExistence type="predicted"/>
<name>A0A0C3QT01_9AGAM</name>
<sequence length="172" mass="19212">MIRLNWTRNDIHNAIISSEDNEIMYEVSTPSRSSSNNRVTTLTKLDKDSGKKIVTGEIAWKAMRSQAEVRFGSEDGEWILANEWLKNSKGLSTAKTFTAAEGVQYRWKLRNFKEHLTSAEDPPEGRSPSLAIFHSHVLKGPNGPADLEISPSVIPSLDYILVALLLFKLASI</sequence>